<dbReference type="EMBL" id="SAUN01000001">
    <property type="protein sequence ID" value="RVX45524.1"/>
    <property type="molecule type" value="Genomic_DNA"/>
</dbReference>
<dbReference type="Pfam" id="PF04672">
    <property type="entry name" value="Methyltransf_19"/>
    <property type="match status" value="1"/>
</dbReference>
<dbReference type="PIRSF" id="PIRSF017393">
    <property type="entry name" value="MTase_SAV2177"/>
    <property type="match status" value="1"/>
</dbReference>
<dbReference type="Proteomes" id="UP000284824">
    <property type="component" value="Unassembled WGS sequence"/>
</dbReference>
<dbReference type="InterPro" id="IPR029063">
    <property type="entry name" value="SAM-dependent_MTases_sf"/>
</dbReference>
<keyword evidence="1" id="KW-0808">Transferase</keyword>
<keyword evidence="2" id="KW-1185">Reference proteome</keyword>
<dbReference type="SUPFAM" id="SSF53335">
    <property type="entry name" value="S-adenosyl-L-methionine-dependent methyltransferases"/>
    <property type="match status" value="1"/>
</dbReference>
<reference evidence="1 2" key="1">
    <citation type="submission" date="2019-01" db="EMBL/GenBank/DDBJ databases">
        <title>Sequencing the genomes of 1000 actinobacteria strains.</title>
        <authorList>
            <person name="Klenk H.-P."/>
        </authorList>
    </citation>
    <scope>NUCLEOTIDE SEQUENCE [LARGE SCALE GENOMIC DNA]</scope>
    <source>
        <strain evidence="1 2">DSM 43925</strain>
    </source>
</reference>
<evidence type="ECO:0000313" key="1">
    <source>
        <dbReference type="EMBL" id="RVX45524.1"/>
    </source>
</evidence>
<accession>A0A438MI96</accession>
<proteinExistence type="predicted"/>
<comment type="caution">
    <text evidence="1">The sequence shown here is derived from an EMBL/GenBank/DDBJ whole genome shotgun (WGS) entry which is preliminary data.</text>
</comment>
<dbReference type="Gene3D" id="3.40.50.150">
    <property type="entry name" value="Vaccinia Virus protein VP39"/>
    <property type="match status" value="1"/>
</dbReference>
<gene>
    <name evidence="1" type="ORF">EDD27_8331</name>
</gene>
<dbReference type="RefSeq" id="WP_127937141.1">
    <property type="nucleotide sequence ID" value="NZ_SAUN01000001.1"/>
</dbReference>
<organism evidence="1 2">
    <name type="scientific">Nonomuraea polychroma</name>
    <dbReference type="NCBI Taxonomy" id="46176"/>
    <lineage>
        <taxon>Bacteria</taxon>
        <taxon>Bacillati</taxon>
        <taxon>Actinomycetota</taxon>
        <taxon>Actinomycetes</taxon>
        <taxon>Streptosporangiales</taxon>
        <taxon>Streptosporangiaceae</taxon>
        <taxon>Nonomuraea</taxon>
    </lineage>
</organism>
<keyword evidence="1" id="KW-0489">Methyltransferase</keyword>
<dbReference type="GO" id="GO:0008168">
    <property type="term" value="F:methyltransferase activity"/>
    <property type="evidence" value="ECO:0007669"/>
    <property type="project" value="UniProtKB-KW"/>
</dbReference>
<name>A0A438MI96_9ACTN</name>
<dbReference type="InterPro" id="IPR006764">
    <property type="entry name" value="SAM_dep_MeTrfase_SAV2177_type"/>
</dbReference>
<dbReference type="AlphaFoldDB" id="A0A438MI96"/>
<evidence type="ECO:0000313" key="2">
    <source>
        <dbReference type="Proteomes" id="UP000284824"/>
    </source>
</evidence>
<dbReference type="GO" id="GO:0032259">
    <property type="term" value="P:methylation"/>
    <property type="evidence" value="ECO:0007669"/>
    <property type="project" value="UniProtKB-KW"/>
</dbReference>
<protein>
    <submittedName>
        <fullName evidence="1">S-adenosyl methyltransferase</fullName>
    </submittedName>
</protein>
<dbReference type="OrthoDB" id="3512397at2"/>
<sequence>MHRRAVRNLAKLDSTQARITRIFDAAAGGKNNFLVDKDTVRHFDQVTPAITTAARAVLQFLSRVVRHLAAVEGVDQFMIVGSGVPSGLSAGHRLHDIARRASANPDLRVVYVENDPMVVTMAQATIEPFTDLVRVVEGDVREIDEMLHDQVVQTFIDWDRPLAVLLLSMYSLDDDEYAHYVIKRLRHIAPTESFLGLLHTTFDSIPPELLPAIRDLLAMTLPGLAIRSRDEVAALLDGLDLVEPGLVWVPQWRPDGRDLACRDEPRTSGNYGAVARIP</sequence>